<dbReference type="SUPFAM" id="SSF48452">
    <property type="entry name" value="TPR-like"/>
    <property type="match status" value="1"/>
</dbReference>
<accession>A0ABX1ADR8</accession>
<proteinExistence type="predicted"/>
<sequence length="176" mass="18962">MELALGRRRMHRPPRPGGLRCTCHFALGYLLAGQDRLPQAEAELRRTLEILEGTGATPRQVNAGAELAQVLCRLGRQSDAAAVLADCRTLAATCQDPEQAAELDRIDANIAIHSGQKTRAETLLHRAVEQYSRIGAALEVATTCRILGDLLMAEGRTADAAAIYRHGLTFTPSPAP</sequence>
<gene>
    <name evidence="1" type="ORF">HCJ93_18415</name>
</gene>
<comment type="caution">
    <text evidence="1">The sequence shown here is derived from an EMBL/GenBank/DDBJ whole genome shotgun (WGS) entry which is preliminary data.</text>
</comment>
<reference evidence="1 2" key="1">
    <citation type="submission" date="2020-03" db="EMBL/GenBank/DDBJ databases">
        <title>WGS of actinomycetes isolated from Thailand.</title>
        <authorList>
            <person name="Thawai C."/>
        </authorList>
    </citation>
    <scope>NUCLEOTIDE SEQUENCE [LARGE SCALE GENOMIC DNA]</scope>
    <source>
        <strain evidence="1 2">SBST2-5</strain>
    </source>
</reference>
<organism evidence="1 2">
    <name type="scientific">Streptomyces composti</name>
    <dbReference type="NCBI Taxonomy" id="2720025"/>
    <lineage>
        <taxon>Bacteria</taxon>
        <taxon>Bacillati</taxon>
        <taxon>Actinomycetota</taxon>
        <taxon>Actinomycetes</taxon>
        <taxon>Kitasatosporales</taxon>
        <taxon>Streptomycetaceae</taxon>
        <taxon>Streptomyces</taxon>
    </lineage>
</organism>
<keyword evidence="2" id="KW-1185">Reference proteome</keyword>
<dbReference type="InterPro" id="IPR011990">
    <property type="entry name" value="TPR-like_helical_dom_sf"/>
</dbReference>
<dbReference type="RefSeq" id="WP_167996817.1">
    <property type="nucleotide sequence ID" value="NZ_JAATEM010000021.1"/>
</dbReference>
<dbReference type="EMBL" id="JAATEM010000021">
    <property type="protein sequence ID" value="NJP51973.1"/>
    <property type="molecule type" value="Genomic_DNA"/>
</dbReference>
<evidence type="ECO:0008006" key="3">
    <source>
        <dbReference type="Google" id="ProtNLM"/>
    </source>
</evidence>
<evidence type="ECO:0000313" key="1">
    <source>
        <dbReference type="EMBL" id="NJP51973.1"/>
    </source>
</evidence>
<evidence type="ECO:0000313" key="2">
    <source>
        <dbReference type="Proteomes" id="UP000730591"/>
    </source>
</evidence>
<protein>
    <recommendedName>
        <fullName evidence="3">Tetratricopeptide repeat protein</fullName>
    </recommendedName>
</protein>
<dbReference type="Proteomes" id="UP000730591">
    <property type="component" value="Unassembled WGS sequence"/>
</dbReference>
<name>A0ABX1ADR8_9ACTN</name>
<dbReference type="Gene3D" id="1.25.40.10">
    <property type="entry name" value="Tetratricopeptide repeat domain"/>
    <property type="match status" value="1"/>
</dbReference>